<keyword evidence="2" id="KW-0812">Transmembrane</keyword>
<reference evidence="3" key="1">
    <citation type="submission" date="2020-04" db="EMBL/GenBank/DDBJ databases">
        <authorList>
            <person name="Chiriac C."/>
            <person name="Salcher M."/>
            <person name="Ghai R."/>
            <person name="Kavagutti S V."/>
        </authorList>
    </citation>
    <scope>NUCLEOTIDE SEQUENCE</scope>
</reference>
<evidence type="ECO:0000313" key="3">
    <source>
        <dbReference type="EMBL" id="CAB4131895.1"/>
    </source>
</evidence>
<keyword evidence="2" id="KW-1133">Transmembrane helix</keyword>
<feature type="transmembrane region" description="Helical" evidence="2">
    <location>
        <begin position="53"/>
        <end position="76"/>
    </location>
</feature>
<organism evidence="3">
    <name type="scientific">uncultured Caudovirales phage</name>
    <dbReference type="NCBI Taxonomy" id="2100421"/>
    <lineage>
        <taxon>Viruses</taxon>
        <taxon>Duplodnaviria</taxon>
        <taxon>Heunggongvirae</taxon>
        <taxon>Uroviricota</taxon>
        <taxon>Caudoviricetes</taxon>
        <taxon>Peduoviridae</taxon>
        <taxon>Maltschvirus</taxon>
        <taxon>Maltschvirus maltsch</taxon>
    </lineage>
</organism>
<dbReference type="EMBL" id="LR796254">
    <property type="protein sequence ID" value="CAB4131895.1"/>
    <property type="molecule type" value="Genomic_DNA"/>
</dbReference>
<gene>
    <name evidence="3" type="ORF">UFOVP135_6</name>
</gene>
<feature type="compositionally biased region" description="Polar residues" evidence="1">
    <location>
        <begin position="103"/>
        <end position="112"/>
    </location>
</feature>
<keyword evidence="2" id="KW-0472">Membrane</keyword>
<feature type="region of interest" description="Disordered" evidence="1">
    <location>
        <begin position="78"/>
        <end position="112"/>
    </location>
</feature>
<accession>A0A6J5LD25</accession>
<protein>
    <submittedName>
        <fullName evidence="3">Uncharacterized protein</fullName>
    </submittedName>
</protein>
<sequence>MNNSKRSPEDWQALSQFWTLMFFNIAIVGMIFGLLYCVMFVTQPMVGQAKNDAFLLELLKTAVISMISIIGTLLAVNHGSQSAPPASPKPPVPQVPVKPLSANVPNNNVETP</sequence>
<name>A0A6J5LD25_9CAUD</name>
<feature type="transmembrane region" description="Helical" evidence="2">
    <location>
        <begin position="20"/>
        <end position="41"/>
    </location>
</feature>
<evidence type="ECO:0000256" key="2">
    <source>
        <dbReference type="SAM" id="Phobius"/>
    </source>
</evidence>
<feature type="compositionally biased region" description="Pro residues" evidence="1">
    <location>
        <begin position="85"/>
        <end position="96"/>
    </location>
</feature>
<proteinExistence type="predicted"/>
<evidence type="ECO:0000256" key="1">
    <source>
        <dbReference type="SAM" id="MobiDB-lite"/>
    </source>
</evidence>